<sequence length="146" mass="15684">AASGGHYEIVKSLLDTKARPEISLQDIFGQTALHIATLGGHYEIARLLRERDINIELRTISGQTAADIAASTGHTEIARLILESEVGTVATYDNKTELHLAAQMGHESIVRLLLEKGADVDMADGGGWHPLFGAVMFGHEAMVALL</sequence>
<dbReference type="AlphaFoldDB" id="A0A3N4KFV8"/>
<name>A0A3N4KFV8_9PEZI</name>
<evidence type="ECO:0000256" key="2">
    <source>
        <dbReference type="ARBA" id="ARBA00023043"/>
    </source>
</evidence>
<feature type="repeat" description="ANK" evidence="3">
    <location>
        <begin position="93"/>
        <end position="125"/>
    </location>
</feature>
<dbReference type="Proteomes" id="UP000277580">
    <property type="component" value="Unassembled WGS sequence"/>
</dbReference>
<dbReference type="SMART" id="SM00248">
    <property type="entry name" value="ANK"/>
    <property type="match status" value="3"/>
</dbReference>
<protein>
    <submittedName>
        <fullName evidence="4">Ankyrin</fullName>
    </submittedName>
</protein>
<evidence type="ECO:0000256" key="3">
    <source>
        <dbReference type="PROSITE-ProRule" id="PRU00023"/>
    </source>
</evidence>
<dbReference type="InParanoid" id="A0A3N4KFV8"/>
<proteinExistence type="predicted"/>
<keyword evidence="1" id="KW-0677">Repeat</keyword>
<dbReference type="PANTHER" id="PTHR24198:SF165">
    <property type="entry name" value="ANKYRIN REPEAT-CONTAINING PROTEIN-RELATED"/>
    <property type="match status" value="1"/>
</dbReference>
<gene>
    <name evidence="4" type="ORF">P167DRAFT_473319</name>
</gene>
<dbReference type="Pfam" id="PF13637">
    <property type="entry name" value="Ank_4"/>
    <property type="match status" value="1"/>
</dbReference>
<dbReference type="OrthoDB" id="823504at2759"/>
<dbReference type="PRINTS" id="PR01415">
    <property type="entry name" value="ANKYRIN"/>
</dbReference>
<feature type="non-terminal residue" evidence="4">
    <location>
        <position position="146"/>
    </location>
</feature>
<dbReference type="InterPro" id="IPR002110">
    <property type="entry name" value="Ankyrin_rpt"/>
</dbReference>
<evidence type="ECO:0000313" key="4">
    <source>
        <dbReference type="EMBL" id="RPB09424.1"/>
    </source>
</evidence>
<dbReference type="PROSITE" id="PS50088">
    <property type="entry name" value="ANK_REPEAT"/>
    <property type="match status" value="2"/>
</dbReference>
<keyword evidence="5" id="KW-1185">Reference proteome</keyword>
<accession>A0A3N4KFV8</accession>
<evidence type="ECO:0000313" key="5">
    <source>
        <dbReference type="Proteomes" id="UP000277580"/>
    </source>
</evidence>
<keyword evidence="2 3" id="KW-0040">ANK repeat</keyword>
<feature type="non-terminal residue" evidence="4">
    <location>
        <position position="1"/>
    </location>
</feature>
<dbReference type="PANTHER" id="PTHR24198">
    <property type="entry name" value="ANKYRIN REPEAT AND PROTEIN KINASE DOMAIN-CONTAINING PROTEIN"/>
    <property type="match status" value="1"/>
</dbReference>
<dbReference type="PROSITE" id="PS50297">
    <property type="entry name" value="ANK_REP_REGION"/>
    <property type="match status" value="2"/>
</dbReference>
<dbReference type="SUPFAM" id="SSF48403">
    <property type="entry name" value="Ankyrin repeat"/>
    <property type="match status" value="1"/>
</dbReference>
<dbReference type="Pfam" id="PF12796">
    <property type="entry name" value="Ank_2"/>
    <property type="match status" value="1"/>
</dbReference>
<dbReference type="EMBL" id="ML119152">
    <property type="protein sequence ID" value="RPB09424.1"/>
    <property type="molecule type" value="Genomic_DNA"/>
</dbReference>
<reference evidence="4 5" key="1">
    <citation type="journal article" date="2018" name="Nat. Ecol. Evol.">
        <title>Pezizomycetes genomes reveal the molecular basis of ectomycorrhizal truffle lifestyle.</title>
        <authorList>
            <person name="Murat C."/>
            <person name="Payen T."/>
            <person name="Noel B."/>
            <person name="Kuo A."/>
            <person name="Morin E."/>
            <person name="Chen J."/>
            <person name="Kohler A."/>
            <person name="Krizsan K."/>
            <person name="Balestrini R."/>
            <person name="Da Silva C."/>
            <person name="Montanini B."/>
            <person name="Hainaut M."/>
            <person name="Levati E."/>
            <person name="Barry K.W."/>
            <person name="Belfiori B."/>
            <person name="Cichocki N."/>
            <person name="Clum A."/>
            <person name="Dockter R.B."/>
            <person name="Fauchery L."/>
            <person name="Guy J."/>
            <person name="Iotti M."/>
            <person name="Le Tacon F."/>
            <person name="Lindquist E.A."/>
            <person name="Lipzen A."/>
            <person name="Malagnac F."/>
            <person name="Mello A."/>
            <person name="Molinier V."/>
            <person name="Miyauchi S."/>
            <person name="Poulain J."/>
            <person name="Riccioni C."/>
            <person name="Rubini A."/>
            <person name="Sitrit Y."/>
            <person name="Splivallo R."/>
            <person name="Traeger S."/>
            <person name="Wang M."/>
            <person name="Zifcakova L."/>
            <person name="Wipf D."/>
            <person name="Zambonelli A."/>
            <person name="Paolocci F."/>
            <person name="Nowrousian M."/>
            <person name="Ottonello S."/>
            <person name="Baldrian P."/>
            <person name="Spatafora J.W."/>
            <person name="Henrissat B."/>
            <person name="Nagy L.G."/>
            <person name="Aury J.M."/>
            <person name="Wincker P."/>
            <person name="Grigoriev I.V."/>
            <person name="Bonfante P."/>
            <person name="Martin F.M."/>
        </authorList>
    </citation>
    <scope>NUCLEOTIDE SEQUENCE [LARGE SCALE GENOMIC DNA]</scope>
    <source>
        <strain evidence="4 5">CCBAS932</strain>
    </source>
</reference>
<organism evidence="4 5">
    <name type="scientific">Morchella conica CCBAS932</name>
    <dbReference type="NCBI Taxonomy" id="1392247"/>
    <lineage>
        <taxon>Eukaryota</taxon>
        <taxon>Fungi</taxon>
        <taxon>Dikarya</taxon>
        <taxon>Ascomycota</taxon>
        <taxon>Pezizomycotina</taxon>
        <taxon>Pezizomycetes</taxon>
        <taxon>Pezizales</taxon>
        <taxon>Morchellaceae</taxon>
        <taxon>Morchella</taxon>
    </lineage>
</organism>
<dbReference type="Gene3D" id="1.25.40.20">
    <property type="entry name" value="Ankyrin repeat-containing domain"/>
    <property type="match status" value="2"/>
</dbReference>
<dbReference type="InterPro" id="IPR036770">
    <property type="entry name" value="Ankyrin_rpt-contain_sf"/>
</dbReference>
<feature type="repeat" description="ANK" evidence="3">
    <location>
        <begin position="28"/>
        <end position="60"/>
    </location>
</feature>
<dbReference type="STRING" id="1392247.A0A3N4KFV8"/>
<evidence type="ECO:0000256" key="1">
    <source>
        <dbReference type="ARBA" id="ARBA00022737"/>
    </source>
</evidence>